<proteinExistence type="predicted"/>
<feature type="region of interest" description="Disordered" evidence="1">
    <location>
        <begin position="48"/>
        <end position="68"/>
    </location>
</feature>
<evidence type="ECO:0000256" key="1">
    <source>
        <dbReference type="SAM" id="MobiDB-lite"/>
    </source>
</evidence>
<feature type="compositionally biased region" description="Low complexity" evidence="1">
    <location>
        <begin position="48"/>
        <end position="57"/>
    </location>
</feature>
<accession>A0A2U3E6B4</accession>
<keyword evidence="2" id="KW-1133">Transmembrane helix</keyword>
<protein>
    <submittedName>
        <fullName evidence="3">Uncharacterized protein</fullName>
    </submittedName>
</protein>
<sequence length="175" mass="19524">MHALSAMPSAQAQRRSPKPAILRANLSSSSADKHMRLFSSAQLSAQLSQHLAPSRRPSQPPRSYTPFRLEEDVGDGGATALLRHYLRCSLPVPLSSSPARTYIHKAITLLYTLPRRHSALDSHRSHGGSDDMEEITTYDFYLMAMPLLIFAAVGIPPDWIIFYAVRWIVPVPYVD</sequence>
<organism evidence="3 4">
    <name type="scientific">Purpureocillium lilacinum</name>
    <name type="common">Paecilomyces lilacinus</name>
    <dbReference type="NCBI Taxonomy" id="33203"/>
    <lineage>
        <taxon>Eukaryota</taxon>
        <taxon>Fungi</taxon>
        <taxon>Dikarya</taxon>
        <taxon>Ascomycota</taxon>
        <taxon>Pezizomycotina</taxon>
        <taxon>Sordariomycetes</taxon>
        <taxon>Hypocreomycetidae</taxon>
        <taxon>Hypocreales</taxon>
        <taxon>Ophiocordycipitaceae</taxon>
        <taxon>Purpureocillium</taxon>
    </lineage>
</organism>
<feature type="transmembrane region" description="Helical" evidence="2">
    <location>
        <begin position="140"/>
        <end position="165"/>
    </location>
</feature>
<evidence type="ECO:0000313" key="3">
    <source>
        <dbReference type="EMBL" id="PWI70026.1"/>
    </source>
</evidence>
<dbReference type="EMBL" id="LCWV01000010">
    <property type="protein sequence ID" value="PWI70026.1"/>
    <property type="molecule type" value="Genomic_DNA"/>
</dbReference>
<keyword evidence="2" id="KW-0812">Transmembrane</keyword>
<evidence type="ECO:0000313" key="4">
    <source>
        <dbReference type="Proteomes" id="UP000245956"/>
    </source>
</evidence>
<dbReference type="Proteomes" id="UP000245956">
    <property type="component" value="Unassembled WGS sequence"/>
</dbReference>
<comment type="caution">
    <text evidence="3">The sequence shown here is derived from an EMBL/GenBank/DDBJ whole genome shotgun (WGS) entry which is preliminary data.</text>
</comment>
<evidence type="ECO:0000256" key="2">
    <source>
        <dbReference type="SAM" id="Phobius"/>
    </source>
</evidence>
<gene>
    <name evidence="3" type="ORF">PCL_00170</name>
</gene>
<dbReference type="AlphaFoldDB" id="A0A2U3E6B4"/>
<feature type="region of interest" description="Disordered" evidence="1">
    <location>
        <begin position="1"/>
        <end position="21"/>
    </location>
</feature>
<keyword evidence="2" id="KW-0472">Membrane</keyword>
<name>A0A2U3E6B4_PURLI</name>
<reference evidence="3 4" key="1">
    <citation type="journal article" date="2016" name="Front. Microbiol.">
        <title>Genome and transcriptome sequences reveal the specific parasitism of the nematophagous Purpureocillium lilacinum 36-1.</title>
        <authorList>
            <person name="Xie J."/>
            <person name="Li S."/>
            <person name="Mo C."/>
            <person name="Xiao X."/>
            <person name="Peng D."/>
            <person name="Wang G."/>
            <person name="Xiao Y."/>
        </authorList>
    </citation>
    <scope>NUCLEOTIDE SEQUENCE [LARGE SCALE GENOMIC DNA]</scope>
    <source>
        <strain evidence="3 4">36-1</strain>
    </source>
</reference>